<evidence type="ECO:0000256" key="1">
    <source>
        <dbReference type="ARBA" id="ARBA00004167"/>
    </source>
</evidence>
<feature type="chain" id="PRO_5045964515" description="Lectin-like protein BA14k" evidence="7">
    <location>
        <begin position="28"/>
        <end position="162"/>
    </location>
</feature>
<dbReference type="EMBL" id="JBEPSM010000002">
    <property type="protein sequence ID" value="MET4634827.1"/>
    <property type="molecule type" value="Genomic_DNA"/>
</dbReference>
<gene>
    <name evidence="8" type="ORF">ABIE08_002773</name>
</gene>
<dbReference type="InterPro" id="IPR012413">
    <property type="entry name" value="BA14K"/>
</dbReference>
<accession>A0ABV2R0P7</accession>
<keyword evidence="5" id="KW-0430">Lectin</keyword>
<evidence type="ECO:0000256" key="7">
    <source>
        <dbReference type="SAM" id="SignalP"/>
    </source>
</evidence>
<keyword evidence="4" id="KW-0472">Membrane</keyword>
<evidence type="ECO:0000313" key="8">
    <source>
        <dbReference type="EMBL" id="MET4634827.1"/>
    </source>
</evidence>
<reference evidence="8 9" key="1">
    <citation type="submission" date="2024-06" db="EMBL/GenBank/DDBJ databases">
        <title>Sorghum-associated microbial communities from plants grown in Nebraska, USA.</title>
        <authorList>
            <person name="Schachtman D."/>
        </authorList>
    </citation>
    <scope>NUCLEOTIDE SEQUENCE [LARGE SCALE GENOMIC DNA]</scope>
    <source>
        <strain evidence="8 9">3207</strain>
    </source>
</reference>
<dbReference type="RefSeq" id="WP_354551870.1">
    <property type="nucleotide sequence ID" value="NZ_JBEPSM010000002.1"/>
</dbReference>
<keyword evidence="4" id="KW-1003">Cell membrane</keyword>
<evidence type="ECO:0000256" key="2">
    <source>
        <dbReference type="ARBA" id="ARBA00010270"/>
    </source>
</evidence>
<evidence type="ECO:0000256" key="4">
    <source>
        <dbReference type="ARBA" id="ARBA00022475"/>
    </source>
</evidence>
<organism evidence="8 9">
    <name type="scientific">Kaistia defluvii</name>
    <dbReference type="NCBI Taxonomy" id="410841"/>
    <lineage>
        <taxon>Bacteria</taxon>
        <taxon>Pseudomonadati</taxon>
        <taxon>Pseudomonadota</taxon>
        <taxon>Alphaproteobacteria</taxon>
        <taxon>Hyphomicrobiales</taxon>
        <taxon>Kaistiaceae</taxon>
        <taxon>Kaistia</taxon>
    </lineage>
</organism>
<evidence type="ECO:0000256" key="3">
    <source>
        <dbReference type="ARBA" id="ARBA00020552"/>
    </source>
</evidence>
<feature type="signal peptide" evidence="7">
    <location>
        <begin position="1"/>
        <end position="27"/>
    </location>
</feature>
<sequence length="162" mass="18585">MTRLFTKICAGTLAAAFLFSVPLPAMALPAVADPGIRPDAASNVLDVQYRHRGRDYYPRHRPGYRPGYHPGYRPGYRPGYWNGHYGYRYQRPGYRYYNGWWYPLAAFGVGAAVGSAIAQPTYRGGYSNAHYQWCEDRYRSYRASDNTFQPYNGPRQQCVSPY</sequence>
<comment type="function">
    <text evidence="6">Has immunoglobulin-binding and hemagglutination properties, and can bind to mannose. Essential for virulence. May be involved in LPS biosynthesis or polysaccharide transport.</text>
</comment>
<evidence type="ECO:0000313" key="9">
    <source>
        <dbReference type="Proteomes" id="UP001549321"/>
    </source>
</evidence>
<dbReference type="Proteomes" id="UP001549321">
    <property type="component" value="Unassembled WGS sequence"/>
</dbReference>
<comment type="subcellular location">
    <subcellularLocation>
        <location evidence="1">Membrane</location>
        <topology evidence="1">Single-pass membrane protein</topology>
    </subcellularLocation>
</comment>
<keyword evidence="9" id="KW-1185">Reference proteome</keyword>
<protein>
    <recommendedName>
        <fullName evidence="3">Lectin-like protein BA14k</fullName>
    </recommendedName>
</protein>
<evidence type="ECO:0000256" key="5">
    <source>
        <dbReference type="ARBA" id="ARBA00022734"/>
    </source>
</evidence>
<name>A0ABV2R0P7_9HYPH</name>
<evidence type="ECO:0000256" key="6">
    <source>
        <dbReference type="ARBA" id="ARBA00025321"/>
    </source>
</evidence>
<dbReference type="Pfam" id="PF07886">
    <property type="entry name" value="BA14K"/>
    <property type="match status" value="1"/>
</dbReference>
<keyword evidence="7" id="KW-0732">Signal</keyword>
<comment type="caution">
    <text evidence="8">The sequence shown here is derived from an EMBL/GenBank/DDBJ whole genome shotgun (WGS) entry which is preliminary data.</text>
</comment>
<comment type="similarity">
    <text evidence="2">Belongs to the BA14k family.</text>
</comment>
<proteinExistence type="inferred from homology"/>